<gene>
    <name evidence="3" type="ORF">IAB70_06485</name>
</gene>
<evidence type="ECO:0000256" key="2">
    <source>
        <dbReference type="SAM" id="Phobius"/>
    </source>
</evidence>
<keyword evidence="2" id="KW-0472">Membrane</keyword>
<dbReference type="AlphaFoldDB" id="A0A9D1M279"/>
<reference evidence="3" key="1">
    <citation type="submission" date="2020-10" db="EMBL/GenBank/DDBJ databases">
        <authorList>
            <person name="Gilroy R."/>
        </authorList>
    </citation>
    <scope>NUCLEOTIDE SEQUENCE</scope>
    <source>
        <strain evidence="3">CHK195-15760</strain>
    </source>
</reference>
<name>A0A9D1M279_9FIRM</name>
<dbReference type="Proteomes" id="UP000824093">
    <property type="component" value="Unassembled WGS sequence"/>
</dbReference>
<keyword evidence="2" id="KW-1133">Transmembrane helix</keyword>
<proteinExistence type="predicted"/>
<organism evidence="3 4">
    <name type="scientific">Candidatus Merdicola faecigallinarum</name>
    <dbReference type="NCBI Taxonomy" id="2840862"/>
    <lineage>
        <taxon>Bacteria</taxon>
        <taxon>Bacillati</taxon>
        <taxon>Bacillota</taxon>
        <taxon>Clostridia</taxon>
        <taxon>Candidatus Merdicola</taxon>
    </lineage>
</organism>
<keyword evidence="1" id="KW-0175">Coiled coil</keyword>
<feature type="coiled-coil region" evidence="1">
    <location>
        <begin position="33"/>
        <end position="63"/>
    </location>
</feature>
<dbReference type="EMBL" id="DVNH01000049">
    <property type="protein sequence ID" value="HIU52239.1"/>
    <property type="molecule type" value="Genomic_DNA"/>
</dbReference>
<evidence type="ECO:0000256" key="1">
    <source>
        <dbReference type="SAM" id="Coils"/>
    </source>
</evidence>
<dbReference type="Pfam" id="PF04977">
    <property type="entry name" value="DivIC"/>
    <property type="match status" value="1"/>
</dbReference>
<evidence type="ECO:0000313" key="4">
    <source>
        <dbReference type="Proteomes" id="UP000824093"/>
    </source>
</evidence>
<dbReference type="InterPro" id="IPR007060">
    <property type="entry name" value="FtsL/DivIC"/>
</dbReference>
<sequence>MKKNKLKSLIKFILIIGISLYIISILISQQKDLNSYAREQEYITEQIQEKQEEREELAKIKENVNSPEYIEEVAREKLNMYLPNERVYVDVNK</sequence>
<accession>A0A9D1M279</accession>
<keyword evidence="2" id="KW-0812">Transmembrane</keyword>
<comment type="caution">
    <text evidence="3">The sequence shown here is derived from an EMBL/GenBank/DDBJ whole genome shotgun (WGS) entry which is preliminary data.</text>
</comment>
<reference evidence="3" key="2">
    <citation type="journal article" date="2021" name="PeerJ">
        <title>Extensive microbial diversity within the chicken gut microbiome revealed by metagenomics and culture.</title>
        <authorList>
            <person name="Gilroy R."/>
            <person name="Ravi A."/>
            <person name="Getino M."/>
            <person name="Pursley I."/>
            <person name="Horton D.L."/>
            <person name="Alikhan N.F."/>
            <person name="Baker D."/>
            <person name="Gharbi K."/>
            <person name="Hall N."/>
            <person name="Watson M."/>
            <person name="Adriaenssens E.M."/>
            <person name="Foster-Nyarko E."/>
            <person name="Jarju S."/>
            <person name="Secka A."/>
            <person name="Antonio M."/>
            <person name="Oren A."/>
            <person name="Chaudhuri R.R."/>
            <person name="La Ragione R."/>
            <person name="Hildebrand F."/>
            <person name="Pallen M.J."/>
        </authorList>
    </citation>
    <scope>NUCLEOTIDE SEQUENCE</scope>
    <source>
        <strain evidence="3">CHK195-15760</strain>
    </source>
</reference>
<feature type="transmembrane region" description="Helical" evidence="2">
    <location>
        <begin position="9"/>
        <end position="27"/>
    </location>
</feature>
<protein>
    <submittedName>
        <fullName evidence="3">Septum formation initiator family protein</fullName>
    </submittedName>
</protein>
<evidence type="ECO:0000313" key="3">
    <source>
        <dbReference type="EMBL" id="HIU52239.1"/>
    </source>
</evidence>